<gene>
    <name evidence="17" type="primary">PLMT</name>
</gene>
<dbReference type="GO" id="GO:0032259">
    <property type="term" value="P:methylation"/>
    <property type="evidence" value="ECO:0007669"/>
    <property type="project" value="UniProtKB-KW"/>
</dbReference>
<evidence type="ECO:0000256" key="2">
    <source>
        <dbReference type="ARBA" id="ARBA00004969"/>
    </source>
</evidence>
<dbReference type="EMBL" id="LC228969">
    <property type="protein sequence ID" value="BBC28427.1"/>
    <property type="molecule type" value="mRNA"/>
</dbReference>
<evidence type="ECO:0000256" key="8">
    <source>
        <dbReference type="ARBA" id="ARBA00022692"/>
    </source>
</evidence>
<evidence type="ECO:0000313" key="17">
    <source>
        <dbReference type="EMBL" id="BBC28427.1"/>
    </source>
</evidence>
<organism evidence="17">
    <name type="scientific">Chlamydomonas sphaeroides</name>
    <dbReference type="NCBI Taxonomy" id="28458"/>
    <lineage>
        <taxon>Eukaryota</taxon>
        <taxon>Viridiplantae</taxon>
        <taxon>Chlorophyta</taxon>
        <taxon>core chlorophytes</taxon>
        <taxon>Chlorophyceae</taxon>
        <taxon>CS clade</taxon>
        <taxon>Chlamydomonadales</taxon>
        <taxon>Chlamydomonadaceae</taxon>
        <taxon>Chlamydomonas</taxon>
    </lineage>
</organism>
<keyword evidence="10 16" id="KW-1133">Transmembrane helix</keyword>
<evidence type="ECO:0000256" key="3">
    <source>
        <dbReference type="ARBA" id="ARBA00005189"/>
    </source>
</evidence>
<feature type="transmembrane region" description="Helical" evidence="16">
    <location>
        <begin position="60"/>
        <end position="78"/>
    </location>
</feature>
<accession>A0A2Z5X875</accession>
<dbReference type="GO" id="GO:0006656">
    <property type="term" value="P:phosphatidylcholine biosynthetic process"/>
    <property type="evidence" value="ECO:0007669"/>
    <property type="project" value="UniProtKB-UniPathway"/>
</dbReference>
<dbReference type="InterPro" id="IPR007318">
    <property type="entry name" value="Phopholipid_MeTrfase"/>
</dbReference>
<dbReference type="PANTHER" id="PTHR15458:SF5">
    <property type="entry name" value="PHOSPHATIDYLETHANOLAMINE N-METHYLTRANSFERASE"/>
    <property type="match status" value="1"/>
</dbReference>
<dbReference type="UniPathway" id="UPA00753"/>
<proteinExistence type="evidence at transcript level"/>
<evidence type="ECO:0000256" key="9">
    <source>
        <dbReference type="ARBA" id="ARBA00022824"/>
    </source>
</evidence>
<sequence length="193" mass="20554">MASAELCSQLPAELAGPLARTPALLAVIALPHLLYAFVWTRPHAWKRMFGSRSVDAFASAGYAGKLLQFAAVFIWMWAGQSAGLCPTRFPPLYLLLPALALGCWGQALNMGVYATLGTAGVYYGSRLGRNVPWVTGWPFTATPHPQYVGSAASVWASGMVAVGCGLAPPLATFGIAVYWSAMYALSAVIEHYL</sequence>
<comment type="pathway">
    <text evidence="3">Lipid metabolism.</text>
</comment>
<keyword evidence="12 16" id="KW-0472">Membrane</keyword>
<keyword evidence="7" id="KW-0949">S-adenosyl-L-methionine</keyword>
<name>A0A2Z5X875_9CHLO</name>
<dbReference type="InterPro" id="IPR024960">
    <property type="entry name" value="PEMT/MFAP"/>
</dbReference>
<evidence type="ECO:0000256" key="12">
    <source>
        <dbReference type="ARBA" id="ARBA00023136"/>
    </source>
</evidence>
<evidence type="ECO:0000256" key="5">
    <source>
        <dbReference type="ARBA" id="ARBA00022603"/>
    </source>
</evidence>
<evidence type="ECO:0000256" key="4">
    <source>
        <dbReference type="ARBA" id="ARBA00022516"/>
    </source>
</evidence>
<keyword evidence="6 17" id="KW-0808">Transferase</keyword>
<keyword evidence="4" id="KW-0444">Lipid biosynthesis</keyword>
<keyword evidence="5 17" id="KW-0489">Methyltransferase</keyword>
<keyword evidence="14" id="KW-1208">Phospholipid metabolism</keyword>
<keyword evidence="8 16" id="KW-0812">Transmembrane</keyword>
<evidence type="ECO:0000256" key="15">
    <source>
        <dbReference type="ARBA" id="ARBA00034137"/>
    </source>
</evidence>
<protein>
    <recommendedName>
        <fullName evidence="15">phosphatidyl-N-methylethanolamine N-methyltransferase</fullName>
        <ecNumber evidence="15">2.1.1.71</ecNumber>
    </recommendedName>
</protein>
<evidence type="ECO:0000256" key="16">
    <source>
        <dbReference type="SAM" id="Phobius"/>
    </source>
</evidence>
<evidence type="ECO:0000256" key="1">
    <source>
        <dbReference type="ARBA" id="ARBA00004477"/>
    </source>
</evidence>
<comment type="subcellular location">
    <subcellularLocation>
        <location evidence="1">Endoplasmic reticulum membrane</location>
        <topology evidence="1">Multi-pass membrane protein</topology>
    </subcellularLocation>
</comment>
<evidence type="ECO:0000256" key="13">
    <source>
        <dbReference type="ARBA" id="ARBA00023209"/>
    </source>
</evidence>
<evidence type="ECO:0000256" key="7">
    <source>
        <dbReference type="ARBA" id="ARBA00022691"/>
    </source>
</evidence>
<dbReference type="PANTHER" id="PTHR15458">
    <property type="entry name" value="PHOSPHATIDYLETHANOLAMINE N-METHYLTRANSFERASE"/>
    <property type="match status" value="1"/>
</dbReference>
<evidence type="ECO:0000256" key="14">
    <source>
        <dbReference type="ARBA" id="ARBA00023264"/>
    </source>
</evidence>
<dbReference type="GO" id="GO:0000773">
    <property type="term" value="F:phosphatidyl-N-methylethanolamine N-methyltransferase activity"/>
    <property type="evidence" value="ECO:0007669"/>
    <property type="project" value="UniProtKB-EC"/>
</dbReference>
<comment type="pathway">
    <text evidence="2">Phospholipid metabolism; phosphatidylcholine biosynthesis.</text>
</comment>
<evidence type="ECO:0000256" key="11">
    <source>
        <dbReference type="ARBA" id="ARBA00023098"/>
    </source>
</evidence>
<dbReference type="GO" id="GO:0005789">
    <property type="term" value="C:endoplasmic reticulum membrane"/>
    <property type="evidence" value="ECO:0007669"/>
    <property type="project" value="UniProtKB-SubCell"/>
</dbReference>
<keyword evidence="13" id="KW-0594">Phospholipid biosynthesis</keyword>
<dbReference type="AlphaFoldDB" id="A0A2Z5X875"/>
<dbReference type="Pfam" id="PF04191">
    <property type="entry name" value="PEMT"/>
    <property type="match status" value="1"/>
</dbReference>
<feature type="transmembrane region" description="Helical" evidence="16">
    <location>
        <begin position="20"/>
        <end position="39"/>
    </location>
</feature>
<keyword evidence="9" id="KW-0256">Endoplasmic reticulum</keyword>
<evidence type="ECO:0000256" key="10">
    <source>
        <dbReference type="ARBA" id="ARBA00022989"/>
    </source>
</evidence>
<reference evidence="17" key="1">
    <citation type="journal article" date="2018" name="J. Mol. Evol.">
        <title>Evolution of the Phosphatidylcholine Biosynthesis Pathways in Green Algae: Combinatorial Diversity of Methyltransferases.</title>
        <authorList>
            <person name="Hirashima T."/>
            <person name="Toyoshima M."/>
            <person name="Moriyama T."/>
            <person name="Sato N."/>
        </authorList>
    </citation>
    <scope>NUCLEOTIDE SEQUENCE</scope>
</reference>
<dbReference type="EC" id="2.1.1.71" evidence="15"/>
<evidence type="ECO:0000256" key="6">
    <source>
        <dbReference type="ARBA" id="ARBA00022679"/>
    </source>
</evidence>
<keyword evidence="11" id="KW-0443">Lipid metabolism</keyword>
<feature type="transmembrane region" description="Helical" evidence="16">
    <location>
        <begin position="98"/>
        <end position="123"/>
    </location>
</feature>